<feature type="signal peptide" evidence="2">
    <location>
        <begin position="1"/>
        <end position="20"/>
    </location>
</feature>
<dbReference type="Ensembl" id="ENSPLAT00000023730.1">
    <property type="protein sequence ID" value="ENSPLAP00000015165.1"/>
    <property type="gene ID" value="ENSPLAG00000019044.1"/>
</dbReference>
<accession>A0A3B3UP68</accession>
<dbReference type="PANTHER" id="PTHR45710:SF26">
    <property type="entry name" value="RH26557P"/>
    <property type="match status" value="1"/>
</dbReference>
<dbReference type="InterPro" id="IPR050828">
    <property type="entry name" value="C-type_lectin/matrix_domain"/>
</dbReference>
<evidence type="ECO:0000256" key="2">
    <source>
        <dbReference type="SAM" id="SignalP"/>
    </source>
</evidence>
<protein>
    <recommendedName>
        <fullName evidence="3">C-type lectin domain-containing protein</fullName>
    </recommendedName>
</protein>
<dbReference type="AlphaFoldDB" id="A0A3B3UP68"/>
<evidence type="ECO:0000256" key="1">
    <source>
        <dbReference type="ARBA" id="ARBA00004401"/>
    </source>
</evidence>
<evidence type="ECO:0000313" key="5">
    <source>
        <dbReference type="Proteomes" id="UP000261500"/>
    </source>
</evidence>
<dbReference type="InterPro" id="IPR016186">
    <property type="entry name" value="C-type_lectin-like/link_sf"/>
</dbReference>
<name>A0A3B3UP68_9TELE</name>
<sequence>YVLRLLVFWVLISLIVQVFALIMFKEPPCVQCEPGWELNQMNCYYFNTNKSSWNDSRRSCTDLGSDLVKINSREEVGDIMENFWDRFWIGLTDSEEEGRWFWVDGSPLDKRFGWFGNSLVFQKTSPEIKSNFICKAHFSSQAFQRALYNIESDSDVLMSSLNS</sequence>
<evidence type="ECO:0000313" key="4">
    <source>
        <dbReference type="Ensembl" id="ENSPLAP00000015165.1"/>
    </source>
</evidence>
<proteinExistence type="predicted"/>
<dbReference type="PANTHER" id="PTHR45710">
    <property type="entry name" value="C-TYPE LECTIN DOMAIN-CONTAINING PROTEIN 180"/>
    <property type="match status" value="1"/>
</dbReference>
<dbReference type="GeneTree" id="ENSGT01030000234575"/>
<dbReference type="GO" id="GO:0005886">
    <property type="term" value="C:plasma membrane"/>
    <property type="evidence" value="ECO:0007669"/>
    <property type="project" value="UniProtKB-SubCell"/>
</dbReference>
<dbReference type="Gene3D" id="3.10.100.10">
    <property type="entry name" value="Mannose-Binding Protein A, subunit A"/>
    <property type="match status" value="1"/>
</dbReference>
<dbReference type="PROSITE" id="PS50041">
    <property type="entry name" value="C_TYPE_LECTIN_2"/>
    <property type="match status" value="1"/>
</dbReference>
<keyword evidence="5" id="KW-1185">Reference proteome</keyword>
<reference evidence="4" key="1">
    <citation type="submission" date="2025-08" db="UniProtKB">
        <authorList>
            <consortium name="Ensembl"/>
        </authorList>
    </citation>
    <scope>IDENTIFICATION</scope>
</reference>
<reference evidence="4" key="2">
    <citation type="submission" date="2025-09" db="UniProtKB">
        <authorList>
            <consortium name="Ensembl"/>
        </authorList>
    </citation>
    <scope>IDENTIFICATION</scope>
</reference>
<dbReference type="Pfam" id="PF00059">
    <property type="entry name" value="Lectin_C"/>
    <property type="match status" value="1"/>
</dbReference>
<feature type="chain" id="PRO_5017235657" description="C-type lectin domain-containing protein" evidence="2">
    <location>
        <begin position="21"/>
        <end position="163"/>
    </location>
</feature>
<dbReference type="SMART" id="SM00034">
    <property type="entry name" value="CLECT"/>
    <property type="match status" value="1"/>
</dbReference>
<dbReference type="InterPro" id="IPR016187">
    <property type="entry name" value="CTDL_fold"/>
</dbReference>
<evidence type="ECO:0000259" key="3">
    <source>
        <dbReference type="PROSITE" id="PS50041"/>
    </source>
</evidence>
<dbReference type="Proteomes" id="UP000261500">
    <property type="component" value="Unplaced"/>
</dbReference>
<feature type="domain" description="C-type lectin" evidence="3">
    <location>
        <begin position="39"/>
        <end position="114"/>
    </location>
</feature>
<dbReference type="InterPro" id="IPR001304">
    <property type="entry name" value="C-type_lectin-like"/>
</dbReference>
<dbReference type="SUPFAM" id="SSF56436">
    <property type="entry name" value="C-type lectin-like"/>
    <property type="match status" value="1"/>
</dbReference>
<comment type="subcellular location">
    <subcellularLocation>
        <location evidence="1">Cell membrane</location>
        <topology evidence="1">Single-pass type II membrane protein</topology>
    </subcellularLocation>
</comment>
<keyword evidence="2" id="KW-0732">Signal</keyword>
<organism evidence="4 5">
    <name type="scientific">Poecilia latipinna</name>
    <name type="common">sailfin molly</name>
    <dbReference type="NCBI Taxonomy" id="48699"/>
    <lineage>
        <taxon>Eukaryota</taxon>
        <taxon>Metazoa</taxon>
        <taxon>Chordata</taxon>
        <taxon>Craniata</taxon>
        <taxon>Vertebrata</taxon>
        <taxon>Euteleostomi</taxon>
        <taxon>Actinopterygii</taxon>
        <taxon>Neopterygii</taxon>
        <taxon>Teleostei</taxon>
        <taxon>Neoteleostei</taxon>
        <taxon>Acanthomorphata</taxon>
        <taxon>Ovalentaria</taxon>
        <taxon>Atherinomorphae</taxon>
        <taxon>Cyprinodontiformes</taxon>
        <taxon>Poeciliidae</taxon>
        <taxon>Poeciliinae</taxon>
        <taxon>Poecilia</taxon>
    </lineage>
</organism>